<reference evidence="12 13" key="1">
    <citation type="submission" date="2022-01" db="EMBL/GenBank/DDBJ databases">
        <authorList>
            <person name="Won M."/>
            <person name="Kim S.-J."/>
            <person name="Kwon S.-W."/>
        </authorList>
    </citation>
    <scope>NUCLEOTIDE SEQUENCE [LARGE SCALE GENOMIC DNA]</scope>
    <source>
        <strain evidence="12 13">KCTC 23505</strain>
    </source>
</reference>
<comment type="catalytic activity">
    <reaction evidence="10">
        <text>(sulfur carrier)-H + L-cysteine = (sulfur carrier)-SH + L-alanine</text>
        <dbReference type="Rhea" id="RHEA:43892"/>
        <dbReference type="Rhea" id="RHEA-COMP:14737"/>
        <dbReference type="Rhea" id="RHEA-COMP:14739"/>
        <dbReference type="ChEBI" id="CHEBI:29917"/>
        <dbReference type="ChEBI" id="CHEBI:35235"/>
        <dbReference type="ChEBI" id="CHEBI:57972"/>
        <dbReference type="ChEBI" id="CHEBI:64428"/>
        <dbReference type="EC" id="2.8.1.7"/>
    </reaction>
</comment>
<evidence type="ECO:0000256" key="1">
    <source>
        <dbReference type="ARBA" id="ARBA00001933"/>
    </source>
</evidence>
<keyword evidence="13" id="KW-1185">Reference proteome</keyword>
<evidence type="ECO:0000259" key="11">
    <source>
        <dbReference type="Pfam" id="PF00266"/>
    </source>
</evidence>
<comment type="function">
    <text evidence="2">Catalyzes the removal of elemental sulfur atoms from cysteine to produce alanine. Seems to participate in the biosynthesis of the nitrogenase metalloclusters by providing the inorganic sulfur required for the Fe-S core formation.</text>
</comment>
<evidence type="ECO:0000256" key="7">
    <source>
        <dbReference type="ARBA" id="ARBA00022898"/>
    </source>
</evidence>
<gene>
    <name evidence="12" type="ORF">L2A60_02795</name>
</gene>
<dbReference type="InterPro" id="IPR000192">
    <property type="entry name" value="Aminotrans_V_dom"/>
</dbReference>
<evidence type="ECO:0000256" key="5">
    <source>
        <dbReference type="ARBA" id="ARBA00022679"/>
    </source>
</evidence>
<dbReference type="InterPro" id="IPR015422">
    <property type="entry name" value="PyrdxlP-dep_Trfase_small"/>
</dbReference>
<evidence type="ECO:0000256" key="6">
    <source>
        <dbReference type="ARBA" id="ARBA00022723"/>
    </source>
</evidence>
<evidence type="ECO:0000256" key="9">
    <source>
        <dbReference type="ARBA" id="ARBA00023014"/>
    </source>
</evidence>
<dbReference type="Gene3D" id="3.90.1150.10">
    <property type="entry name" value="Aspartate Aminotransferase, domain 1"/>
    <property type="match status" value="1"/>
</dbReference>
<keyword evidence="6" id="KW-0479">Metal-binding</keyword>
<sequence>MTPFAGAEPLYLDANATETLRPAARAALIAALDRVGNPASVHAEGRAARSLLEKSRAAIARHFGARPQDVVFCSGATEADAMAIHGLGSNRPILIGATEHDAVRAAAPNATTIPVNADGTIDLATLDRLLARQNGALVCLMAANNETGVIHPIAEAASLCAAHGAILHVDAVQAACRLDYDYLALGAASVAISAHKLGGPKGAGALLVAPAHADALAPLIRGGGQERGRRGGTQNLPAIAGFAAALDTAQLGNVARLAALRDAIEAGAREAGAIAVGADAPRLPNTTCLALPGLSAETQVIALDLDGICVSAGSACSSGKVARSHVLDAMGLGALAGCAIRVSLPWNASDTAPARFLAAYRRLAARALRKREGFSTSPEARAVAEPAII</sequence>
<accession>A0ABS9DS95</accession>
<dbReference type="Proteomes" id="UP001521209">
    <property type="component" value="Unassembled WGS sequence"/>
</dbReference>
<keyword evidence="9" id="KW-0411">Iron-sulfur</keyword>
<dbReference type="Pfam" id="PF00266">
    <property type="entry name" value="Aminotran_5"/>
    <property type="match status" value="1"/>
</dbReference>
<evidence type="ECO:0000256" key="4">
    <source>
        <dbReference type="ARBA" id="ARBA00013558"/>
    </source>
</evidence>
<dbReference type="InterPro" id="IPR016454">
    <property type="entry name" value="Cysteine_dSase"/>
</dbReference>
<dbReference type="SUPFAM" id="SSF53383">
    <property type="entry name" value="PLP-dependent transferases"/>
    <property type="match status" value="1"/>
</dbReference>
<evidence type="ECO:0000256" key="3">
    <source>
        <dbReference type="ARBA" id="ARBA00006490"/>
    </source>
</evidence>
<dbReference type="GO" id="GO:0008483">
    <property type="term" value="F:transaminase activity"/>
    <property type="evidence" value="ECO:0007669"/>
    <property type="project" value="UniProtKB-KW"/>
</dbReference>
<organism evidence="12 13">
    <name type="scientific">Acidiphilium iwatense</name>
    <dbReference type="NCBI Taxonomy" id="768198"/>
    <lineage>
        <taxon>Bacteria</taxon>
        <taxon>Pseudomonadati</taxon>
        <taxon>Pseudomonadota</taxon>
        <taxon>Alphaproteobacteria</taxon>
        <taxon>Acetobacterales</taxon>
        <taxon>Acidocellaceae</taxon>
        <taxon>Acidiphilium</taxon>
    </lineage>
</organism>
<proteinExistence type="inferred from homology"/>
<dbReference type="PANTHER" id="PTHR11601">
    <property type="entry name" value="CYSTEINE DESULFURYLASE FAMILY MEMBER"/>
    <property type="match status" value="1"/>
</dbReference>
<evidence type="ECO:0000256" key="2">
    <source>
        <dbReference type="ARBA" id="ARBA00003120"/>
    </source>
</evidence>
<dbReference type="Gene3D" id="1.10.260.50">
    <property type="match status" value="1"/>
</dbReference>
<comment type="cofactor">
    <cofactor evidence="1">
        <name>pyridoxal 5'-phosphate</name>
        <dbReference type="ChEBI" id="CHEBI:597326"/>
    </cofactor>
</comment>
<comment type="similarity">
    <text evidence="3">Belongs to the class-V pyridoxal-phosphate-dependent aminotransferase family. NifS/IscS subfamily.</text>
</comment>
<protein>
    <recommendedName>
        <fullName evidence="4">Cysteine desulfurase</fullName>
    </recommendedName>
</protein>
<keyword evidence="5" id="KW-0808">Transferase</keyword>
<evidence type="ECO:0000313" key="12">
    <source>
        <dbReference type="EMBL" id="MCF3945613.1"/>
    </source>
</evidence>
<evidence type="ECO:0000256" key="8">
    <source>
        <dbReference type="ARBA" id="ARBA00023004"/>
    </source>
</evidence>
<keyword evidence="12" id="KW-0032">Aminotransferase</keyword>
<dbReference type="PANTHER" id="PTHR11601:SF34">
    <property type="entry name" value="CYSTEINE DESULFURASE"/>
    <property type="match status" value="1"/>
</dbReference>
<dbReference type="RefSeq" id="WP_235702850.1">
    <property type="nucleotide sequence ID" value="NZ_JAKGBZ010000003.1"/>
</dbReference>
<comment type="caution">
    <text evidence="12">The sequence shown here is derived from an EMBL/GenBank/DDBJ whole genome shotgun (WGS) entry which is preliminary data.</text>
</comment>
<feature type="domain" description="Aminotransferase class V" evidence="11">
    <location>
        <begin position="11"/>
        <end position="344"/>
    </location>
</feature>
<dbReference type="EMBL" id="JAKGBZ010000003">
    <property type="protein sequence ID" value="MCF3945613.1"/>
    <property type="molecule type" value="Genomic_DNA"/>
</dbReference>
<keyword evidence="8" id="KW-0408">Iron</keyword>
<dbReference type="Gene3D" id="3.40.640.10">
    <property type="entry name" value="Type I PLP-dependent aspartate aminotransferase-like (Major domain)"/>
    <property type="match status" value="1"/>
</dbReference>
<evidence type="ECO:0000313" key="13">
    <source>
        <dbReference type="Proteomes" id="UP001521209"/>
    </source>
</evidence>
<dbReference type="InterPro" id="IPR015424">
    <property type="entry name" value="PyrdxlP-dep_Trfase"/>
</dbReference>
<dbReference type="PIRSF" id="PIRSF005572">
    <property type="entry name" value="NifS"/>
    <property type="match status" value="1"/>
</dbReference>
<evidence type="ECO:0000256" key="10">
    <source>
        <dbReference type="ARBA" id="ARBA00050776"/>
    </source>
</evidence>
<name>A0ABS9DS95_9PROT</name>
<dbReference type="InterPro" id="IPR015421">
    <property type="entry name" value="PyrdxlP-dep_Trfase_major"/>
</dbReference>
<keyword evidence="7" id="KW-0663">Pyridoxal phosphate</keyword>